<evidence type="ECO:0000313" key="1">
    <source>
        <dbReference type="EMBL" id="SLM34508.1"/>
    </source>
</evidence>
<organism evidence="1 2">
    <name type="scientific">Lasallia pustulata</name>
    <dbReference type="NCBI Taxonomy" id="136370"/>
    <lineage>
        <taxon>Eukaryota</taxon>
        <taxon>Fungi</taxon>
        <taxon>Dikarya</taxon>
        <taxon>Ascomycota</taxon>
        <taxon>Pezizomycotina</taxon>
        <taxon>Lecanoromycetes</taxon>
        <taxon>OSLEUM clade</taxon>
        <taxon>Umbilicariomycetidae</taxon>
        <taxon>Umbilicariales</taxon>
        <taxon>Umbilicariaceae</taxon>
        <taxon>Lasallia</taxon>
    </lineage>
</organism>
<dbReference type="AlphaFoldDB" id="A0A1W5CUI3"/>
<reference evidence="2" key="1">
    <citation type="submission" date="2017-03" db="EMBL/GenBank/DDBJ databases">
        <authorList>
            <person name="Sharma R."/>
            <person name="Thines M."/>
        </authorList>
    </citation>
    <scope>NUCLEOTIDE SEQUENCE [LARGE SCALE GENOMIC DNA]</scope>
</reference>
<protein>
    <submittedName>
        <fullName evidence="1">Uncharacterized protein</fullName>
    </submittedName>
</protein>
<keyword evidence="2" id="KW-1185">Reference proteome</keyword>
<name>A0A1W5CUI3_9LECA</name>
<accession>A0A1W5CUI3</accession>
<dbReference type="Gene3D" id="1.10.340.70">
    <property type="match status" value="1"/>
</dbReference>
<sequence>MDPKSNILNGLTEVDAMLVEAIKVLFMPERYNDQGAFNVILVEMGDELKDRLKQAYMTDKCWSKIWEEIRGKDSAPTTAFPDFCMHNDLIYLFNHDKRGQLVVPKTLEKEVFELNHNSSNHQGFHRAFDRLTTSIYFD</sequence>
<dbReference type="EMBL" id="FWEW01000315">
    <property type="protein sequence ID" value="SLM34508.1"/>
    <property type="molecule type" value="Genomic_DNA"/>
</dbReference>
<proteinExistence type="predicted"/>
<dbReference type="Proteomes" id="UP000192927">
    <property type="component" value="Unassembled WGS sequence"/>
</dbReference>
<evidence type="ECO:0000313" key="2">
    <source>
        <dbReference type="Proteomes" id="UP000192927"/>
    </source>
</evidence>